<accession>A0A1X0P6N6</accession>
<reference evidence="8 9" key="1">
    <citation type="submission" date="2017-03" db="EMBL/GenBank/DDBJ databases">
        <title>An alternative strategy for trypanosome survival in the mammalian bloodstream revealed through genome and transcriptome analysis of the ubiquitous bovine parasite Trypanosoma (Megatrypanum) theileri.</title>
        <authorList>
            <person name="Kelly S."/>
            <person name="Ivens A."/>
            <person name="Mott A."/>
            <person name="O'Neill E."/>
            <person name="Emms D."/>
            <person name="Macleod O."/>
            <person name="Voorheis P."/>
            <person name="Matthews J."/>
            <person name="Matthews K."/>
            <person name="Carrington M."/>
        </authorList>
    </citation>
    <scope>NUCLEOTIDE SEQUENCE [LARGE SCALE GENOMIC DNA]</scope>
    <source>
        <strain evidence="8">Edinburgh</strain>
    </source>
</reference>
<evidence type="ECO:0000256" key="5">
    <source>
        <dbReference type="PROSITE-ProRule" id="PRU01371"/>
    </source>
</evidence>
<evidence type="ECO:0000259" key="7">
    <source>
        <dbReference type="PROSITE" id="PS52027"/>
    </source>
</evidence>
<evidence type="ECO:0000256" key="3">
    <source>
        <dbReference type="ARBA" id="ARBA00022771"/>
    </source>
</evidence>
<feature type="compositionally biased region" description="Polar residues" evidence="6">
    <location>
        <begin position="535"/>
        <end position="544"/>
    </location>
</feature>
<organism evidence="8 9">
    <name type="scientific">Trypanosoma theileri</name>
    <dbReference type="NCBI Taxonomy" id="67003"/>
    <lineage>
        <taxon>Eukaryota</taxon>
        <taxon>Discoba</taxon>
        <taxon>Euglenozoa</taxon>
        <taxon>Kinetoplastea</taxon>
        <taxon>Metakinetoplastina</taxon>
        <taxon>Trypanosomatida</taxon>
        <taxon>Trypanosomatidae</taxon>
        <taxon>Trypanosoma</taxon>
    </lineage>
</organism>
<feature type="region of interest" description="Disordered" evidence="6">
    <location>
        <begin position="50"/>
        <end position="71"/>
    </location>
</feature>
<evidence type="ECO:0000256" key="1">
    <source>
        <dbReference type="ARBA" id="ARBA00022723"/>
    </source>
</evidence>
<dbReference type="PANTHER" id="PTHR13555">
    <property type="entry name" value="C2H2 ZINC FINGER CGI-62-RELATED"/>
    <property type="match status" value="1"/>
</dbReference>
<sequence>MFSGSKKGPAFKPQLRVCYLCGQQFGSASIGIHIPQCYNKKVSQWEIADPATRGNKPKHPDTVNWKGDGTVSNSKLNDEQFREFTENLVPCRGCGRKFLPDRLVVHLRSCKGDSGRVAPRASTSNGDFSGGRIGGNTNEGRFNGSTFSSKTSTQRTPRSPRKSTNGSSTRTPGYKPQLPICYLCGQQFGSSSIAIHIPQCYAKKLAQWEVADVLTRGKPPKHPDTVNWRGEGTTTEEYNDVQFAEFVSNLEPCPNCGRKFLADRLVVHLRSCKPGSTAKPPPHPSQTGETQPSSRRLGTGTSVVRAASTENTELTATKNGDPERTVAAGNSRRVDPKVRRLPKDGKVVPEGRTCSRCGSVEYDASAKYCRECGANLISKNLPSPCTKCGEQIPEGSRFCGTCGVPINGAAADERTAGAENVNAPTIRVVVCPACKAICDADGNFCDNCGAALGDVEPSLSSEVTIKEVMYCKNCCEFIEELTANFCEECGGPLEKMNQNAIPGEPPNKPSTLPPCEVKAHTVPQMKPTTPKKISLVSSLPSPTKGSWDKESKSVSDNNSNNNKKKSSSSLEKGNEKSSTSKIPSPPKYTAPKNNEEDYEEDVFVDVARVECSNCGRKFVMEALERHERVCTSQKKRKVFNVRAMRLTGTDAEKIQRSSSLTHSPKCIPKKNWRAESEAFRRAMREARMVDKVLKSGGDARDLPPPTYSENSHYIPCPHCGRKFAPDVAERHIPRCATTVNKPKPPPRRR</sequence>
<feature type="domain" description="C2HC/C3H-type" evidence="7">
    <location>
        <begin position="87"/>
        <end position="116"/>
    </location>
</feature>
<dbReference type="InterPro" id="IPR049899">
    <property type="entry name" value="Znf_C2HC_C3H"/>
</dbReference>
<dbReference type="PANTHER" id="PTHR13555:SF65">
    <property type="entry name" value="C2H2-TYPE DOMAIN-CONTAINING PROTEIN"/>
    <property type="match status" value="1"/>
</dbReference>
<dbReference type="Pfam" id="PF13913">
    <property type="entry name" value="zf-C2HC_2"/>
    <property type="match status" value="6"/>
</dbReference>
<feature type="domain" description="C2HC/C3H-type" evidence="7">
    <location>
        <begin position="177"/>
        <end position="206"/>
    </location>
</feature>
<comment type="caution">
    <text evidence="8">The sequence shown here is derived from an EMBL/GenBank/DDBJ whole genome shotgun (WGS) entry which is preliminary data.</text>
</comment>
<keyword evidence="2" id="KW-0677">Repeat</keyword>
<keyword evidence="1" id="KW-0479">Metal-binding</keyword>
<dbReference type="InterPro" id="IPR026319">
    <property type="entry name" value="ZC2HC1A/B-like"/>
</dbReference>
<evidence type="ECO:0000256" key="4">
    <source>
        <dbReference type="ARBA" id="ARBA00022833"/>
    </source>
</evidence>
<name>A0A1X0P6N6_9TRYP</name>
<dbReference type="Gene3D" id="3.30.160.60">
    <property type="entry name" value="Classic Zinc Finger"/>
    <property type="match status" value="4"/>
</dbReference>
<dbReference type="InterPro" id="IPR025874">
    <property type="entry name" value="DZR"/>
</dbReference>
<dbReference type="AlphaFoldDB" id="A0A1X0P6N6"/>
<feature type="region of interest" description="Disordered" evidence="6">
    <location>
        <begin position="113"/>
        <end position="172"/>
    </location>
</feature>
<dbReference type="Proteomes" id="UP000192257">
    <property type="component" value="Unassembled WGS sequence"/>
</dbReference>
<keyword evidence="4" id="KW-0862">Zinc</keyword>
<evidence type="ECO:0000313" key="8">
    <source>
        <dbReference type="EMBL" id="ORC92597.1"/>
    </source>
</evidence>
<evidence type="ECO:0000256" key="6">
    <source>
        <dbReference type="SAM" id="MobiDB-lite"/>
    </source>
</evidence>
<evidence type="ECO:0000313" key="9">
    <source>
        <dbReference type="Proteomes" id="UP000192257"/>
    </source>
</evidence>
<dbReference type="GeneID" id="39981897"/>
<dbReference type="FunFam" id="3.30.160.60:FF:001258">
    <property type="entry name" value="Uncharacterized protein TCIL3000_10_13860"/>
    <property type="match status" value="2"/>
</dbReference>
<protein>
    <recommendedName>
        <fullName evidence="7">C2HC/C3H-type domain-containing protein</fullName>
    </recommendedName>
</protein>
<dbReference type="PROSITE" id="PS52027">
    <property type="entry name" value="ZF_C2HC_C3H"/>
    <property type="match status" value="5"/>
</dbReference>
<feature type="region of interest" description="Disordered" evidence="6">
    <location>
        <begin position="521"/>
        <end position="596"/>
    </location>
</feature>
<dbReference type="Pfam" id="PF12773">
    <property type="entry name" value="DZR"/>
    <property type="match status" value="1"/>
</dbReference>
<feature type="domain" description="C2HC/C3H-type" evidence="7">
    <location>
        <begin position="607"/>
        <end position="636"/>
    </location>
</feature>
<evidence type="ECO:0000256" key="2">
    <source>
        <dbReference type="ARBA" id="ARBA00022737"/>
    </source>
</evidence>
<proteinExistence type="predicted"/>
<feature type="region of interest" description="Disordered" evidence="6">
    <location>
        <begin position="273"/>
        <end position="333"/>
    </location>
</feature>
<dbReference type="RefSeq" id="XP_028886663.1">
    <property type="nucleotide sequence ID" value="XM_029022117.1"/>
</dbReference>
<dbReference type="EMBL" id="NBCO01000003">
    <property type="protein sequence ID" value="ORC92597.1"/>
    <property type="molecule type" value="Genomic_DNA"/>
</dbReference>
<gene>
    <name evidence="8" type="ORF">TM35_000033500</name>
</gene>
<dbReference type="GO" id="GO:0008270">
    <property type="term" value="F:zinc ion binding"/>
    <property type="evidence" value="ECO:0007669"/>
    <property type="project" value="UniProtKB-KW"/>
</dbReference>
<feature type="compositionally biased region" description="Low complexity" evidence="6">
    <location>
        <begin position="554"/>
        <end position="582"/>
    </location>
</feature>
<feature type="compositionally biased region" description="Polar residues" evidence="6">
    <location>
        <begin position="135"/>
        <end position="171"/>
    </location>
</feature>
<dbReference type="OrthoDB" id="265955at2759"/>
<feature type="domain" description="C2HC/C3H-type" evidence="7">
    <location>
        <begin position="712"/>
        <end position="741"/>
    </location>
</feature>
<feature type="compositionally biased region" description="Polar residues" evidence="6">
    <location>
        <begin position="285"/>
        <end position="318"/>
    </location>
</feature>
<dbReference type="VEuPathDB" id="TriTrypDB:TM35_000033500"/>
<keyword evidence="9" id="KW-1185">Reference proteome</keyword>
<feature type="domain" description="C2HC/C3H-type" evidence="7">
    <location>
        <begin position="249"/>
        <end position="278"/>
    </location>
</feature>
<keyword evidence="3 5" id="KW-0863">Zinc-finger</keyword>